<evidence type="ECO:0000313" key="11">
    <source>
        <dbReference type="Proteomes" id="UP000275395"/>
    </source>
</evidence>
<feature type="region of interest" description="Disordered" evidence="8">
    <location>
        <begin position="1"/>
        <end position="89"/>
    </location>
</feature>
<protein>
    <submittedName>
        <fullName evidence="10">Iron-enterobactin ABC transporter permease</fullName>
    </submittedName>
</protein>
<feature type="transmembrane region" description="Helical" evidence="9">
    <location>
        <begin position="195"/>
        <end position="214"/>
    </location>
</feature>
<feature type="transmembrane region" description="Helical" evidence="9">
    <location>
        <begin position="247"/>
        <end position="267"/>
    </location>
</feature>
<feature type="transmembrane region" description="Helical" evidence="9">
    <location>
        <begin position="376"/>
        <end position="394"/>
    </location>
</feature>
<keyword evidence="3" id="KW-0813">Transport</keyword>
<dbReference type="GO" id="GO:0005886">
    <property type="term" value="C:plasma membrane"/>
    <property type="evidence" value="ECO:0007669"/>
    <property type="project" value="UniProtKB-SubCell"/>
</dbReference>
<dbReference type="Gene3D" id="1.10.3470.10">
    <property type="entry name" value="ABC transporter involved in vitamin B12 uptake, BtuC"/>
    <property type="match status" value="1"/>
</dbReference>
<evidence type="ECO:0000256" key="6">
    <source>
        <dbReference type="ARBA" id="ARBA00022989"/>
    </source>
</evidence>
<evidence type="ECO:0000256" key="9">
    <source>
        <dbReference type="SAM" id="Phobius"/>
    </source>
</evidence>
<feature type="compositionally biased region" description="Basic residues" evidence="8">
    <location>
        <begin position="29"/>
        <end position="54"/>
    </location>
</feature>
<dbReference type="Proteomes" id="UP000275395">
    <property type="component" value="Unassembled WGS sequence"/>
</dbReference>
<dbReference type="Pfam" id="PF01032">
    <property type="entry name" value="FecCD"/>
    <property type="match status" value="1"/>
</dbReference>
<proteinExistence type="inferred from homology"/>
<keyword evidence="6 9" id="KW-1133">Transmembrane helix</keyword>
<evidence type="ECO:0000256" key="7">
    <source>
        <dbReference type="ARBA" id="ARBA00023136"/>
    </source>
</evidence>
<evidence type="ECO:0000313" key="10">
    <source>
        <dbReference type="EMBL" id="RLP70405.1"/>
    </source>
</evidence>
<dbReference type="PANTHER" id="PTHR30472:SF24">
    <property type="entry name" value="FERRIC ENTEROBACTIN TRANSPORT SYSTEM PERMEASE PROTEIN FEPG"/>
    <property type="match status" value="1"/>
</dbReference>
<gene>
    <name evidence="10" type="ORF">D9V30_02535</name>
</gene>
<reference evidence="10 11" key="1">
    <citation type="submission" date="2018-10" db="EMBL/GenBank/DDBJ databases">
        <authorList>
            <person name="Li J."/>
        </authorList>
    </citation>
    <scope>NUCLEOTIDE SEQUENCE [LARGE SCALE GENOMIC DNA]</scope>
    <source>
        <strain evidence="10 11">JCM 30549</strain>
    </source>
</reference>
<evidence type="ECO:0000256" key="8">
    <source>
        <dbReference type="SAM" id="MobiDB-lite"/>
    </source>
</evidence>
<comment type="caution">
    <text evidence="10">The sequence shown here is derived from an EMBL/GenBank/DDBJ whole genome shotgun (WGS) entry which is preliminary data.</text>
</comment>
<evidence type="ECO:0000256" key="3">
    <source>
        <dbReference type="ARBA" id="ARBA00022448"/>
    </source>
</evidence>
<feature type="transmembrane region" description="Helical" evidence="9">
    <location>
        <begin position="406"/>
        <end position="426"/>
    </location>
</feature>
<keyword evidence="7 9" id="KW-0472">Membrane</keyword>
<evidence type="ECO:0000256" key="4">
    <source>
        <dbReference type="ARBA" id="ARBA00022475"/>
    </source>
</evidence>
<dbReference type="GO" id="GO:0022857">
    <property type="term" value="F:transmembrane transporter activity"/>
    <property type="evidence" value="ECO:0007669"/>
    <property type="project" value="InterPro"/>
</dbReference>
<feature type="transmembrane region" description="Helical" evidence="9">
    <location>
        <begin position="338"/>
        <end position="364"/>
    </location>
</feature>
<sequence>MDRRPGPALGAGLLGRSRCGTHAAGGHARPGRPRRAGGPRRRDHRRPRRPRPHPPRPAAADGRAVSTARHPGGVQGPGRGARAPGGATLRRRGRRTLRWAGASLSVDRRAVIVSALLAAAILVVGVLALGLGDIALGPAEVASALLGTADDRTTLVVLGWRLPRILLALSIGAALAVSGAIFQTLTRNPLGSPDVIGFASGSYTGALVAIITVGGGYASAAAGSLVGGVATALVVWTLTLGRGTRGVALIVVGIGVSALLGAVNTWLVLTADLQVAMTAAVWGAGSLNGLGTEELTPVGIGVLLLLAAATATAPRLRMLELGDDAARALGAASARYEFCLLLLGVALTALATAAAGPIAFIALAAPQIARRLTRSGSTGVVSSALLGALVLLVADTAAQHLVPGVQLPVGVVTVVVGGCYLIWLLVHEARRG</sequence>
<feature type="transmembrane region" description="Helical" evidence="9">
    <location>
        <begin position="165"/>
        <end position="183"/>
    </location>
</feature>
<organism evidence="10 11">
    <name type="scientific">Mycetocola reblochoni</name>
    <dbReference type="NCBI Taxonomy" id="331618"/>
    <lineage>
        <taxon>Bacteria</taxon>
        <taxon>Bacillati</taxon>
        <taxon>Actinomycetota</taxon>
        <taxon>Actinomycetes</taxon>
        <taxon>Micrococcales</taxon>
        <taxon>Microbacteriaceae</taxon>
        <taxon>Mycetocola</taxon>
    </lineage>
</organism>
<feature type="compositionally biased region" description="Low complexity" evidence="8">
    <location>
        <begin position="1"/>
        <end position="27"/>
    </location>
</feature>
<accession>A0A3L6ZS05</accession>
<evidence type="ECO:0000256" key="2">
    <source>
        <dbReference type="ARBA" id="ARBA00007935"/>
    </source>
</evidence>
<name>A0A3L6ZS05_9MICO</name>
<keyword evidence="5 9" id="KW-0812">Transmembrane</keyword>
<dbReference type="PANTHER" id="PTHR30472">
    <property type="entry name" value="FERRIC ENTEROBACTIN TRANSPORT SYSTEM PERMEASE PROTEIN"/>
    <property type="match status" value="1"/>
</dbReference>
<comment type="subcellular location">
    <subcellularLocation>
        <location evidence="1">Cell membrane</location>
        <topology evidence="1">Multi-pass membrane protein</topology>
    </subcellularLocation>
</comment>
<dbReference type="SUPFAM" id="SSF81345">
    <property type="entry name" value="ABC transporter involved in vitamin B12 uptake, BtuC"/>
    <property type="match status" value="1"/>
</dbReference>
<comment type="similarity">
    <text evidence="2">Belongs to the binding-protein-dependent transport system permease family. FecCD subfamily.</text>
</comment>
<dbReference type="AlphaFoldDB" id="A0A3L6ZS05"/>
<dbReference type="InterPro" id="IPR037294">
    <property type="entry name" value="ABC_BtuC-like"/>
</dbReference>
<dbReference type="EMBL" id="RCUW01000002">
    <property type="protein sequence ID" value="RLP70405.1"/>
    <property type="molecule type" value="Genomic_DNA"/>
</dbReference>
<feature type="transmembrane region" description="Helical" evidence="9">
    <location>
        <begin position="220"/>
        <end position="240"/>
    </location>
</feature>
<feature type="transmembrane region" description="Helical" evidence="9">
    <location>
        <begin position="110"/>
        <end position="131"/>
    </location>
</feature>
<evidence type="ECO:0000256" key="1">
    <source>
        <dbReference type="ARBA" id="ARBA00004651"/>
    </source>
</evidence>
<keyword evidence="4" id="KW-1003">Cell membrane</keyword>
<dbReference type="InterPro" id="IPR000522">
    <property type="entry name" value="ABC_transptr_permease_BtuC"/>
</dbReference>
<evidence type="ECO:0000256" key="5">
    <source>
        <dbReference type="ARBA" id="ARBA00022692"/>
    </source>
</evidence>
<dbReference type="GO" id="GO:0033214">
    <property type="term" value="P:siderophore-iron import into cell"/>
    <property type="evidence" value="ECO:0007669"/>
    <property type="project" value="TreeGrafter"/>
</dbReference>